<dbReference type="Proteomes" id="UP000887159">
    <property type="component" value="Unassembled WGS sequence"/>
</dbReference>
<keyword evidence="2" id="KW-1185">Reference proteome</keyword>
<gene>
    <name evidence="1" type="ORF">TNCV_4845031</name>
</gene>
<evidence type="ECO:0000313" key="2">
    <source>
        <dbReference type="Proteomes" id="UP000887159"/>
    </source>
</evidence>
<protein>
    <submittedName>
        <fullName evidence="1">Uncharacterized protein</fullName>
    </submittedName>
</protein>
<comment type="caution">
    <text evidence="1">The sequence shown here is derived from an EMBL/GenBank/DDBJ whole genome shotgun (WGS) entry which is preliminary data.</text>
</comment>
<dbReference type="AlphaFoldDB" id="A0A8X6WLW3"/>
<name>A0A8X6WLW3_TRICX</name>
<evidence type="ECO:0000313" key="1">
    <source>
        <dbReference type="EMBL" id="GFY36131.1"/>
    </source>
</evidence>
<accession>A0A8X6WLW3</accession>
<dbReference type="EMBL" id="BMAU01021435">
    <property type="protein sequence ID" value="GFY36131.1"/>
    <property type="molecule type" value="Genomic_DNA"/>
</dbReference>
<sequence>MVAVWYGNEILEFTVTLYDATKDSPFVFIDKAYPHRVNVVDNYLENERIEYMDMSWLLWTVLRLHVSDPVHFHTIFNCFVGRMAIGSALVNYLMVSLVTC</sequence>
<reference evidence="1" key="1">
    <citation type="submission" date="2020-08" db="EMBL/GenBank/DDBJ databases">
        <title>Multicomponent nature underlies the extraordinary mechanical properties of spider dragline silk.</title>
        <authorList>
            <person name="Kono N."/>
            <person name="Nakamura H."/>
            <person name="Mori M."/>
            <person name="Yoshida Y."/>
            <person name="Ohtoshi R."/>
            <person name="Malay A.D."/>
            <person name="Moran D.A.P."/>
            <person name="Tomita M."/>
            <person name="Numata K."/>
            <person name="Arakawa K."/>
        </authorList>
    </citation>
    <scope>NUCLEOTIDE SEQUENCE</scope>
</reference>
<organism evidence="1 2">
    <name type="scientific">Trichonephila clavipes</name>
    <name type="common">Golden silk orbweaver</name>
    <name type="synonym">Nephila clavipes</name>
    <dbReference type="NCBI Taxonomy" id="2585209"/>
    <lineage>
        <taxon>Eukaryota</taxon>
        <taxon>Metazoa</taxon>
        <taxon>Ecdysozoa</taxon>
        <taxon>Arthropoda</taxon>
        <taxon>Chelicerata</taxon>
        <taxon>Arachnida</taxon>
        <taxon>Araneae</taxon>
        <taxon>Araneomorphae</taxon>
        <taxon>Entelegynae</taxon>
        <taxon>Araneoidea</taxon>
        <taxon>Nephilidae</taxon>
        <taxon>Trichonephila</taxon>
    </lineage>
</organism>
<proteinExistence type="predicted"/>